<keyword evidence="5 6" id="KW-0472">Membrane</keyword>
<sequence length="223" mass="22435">DPPAGASARPEGPVAVRRRVLGDVGQGLRYVRRAAATRGLLVANSVYLLANAALTALLVPFGVTQLGGSVQVGYLLSALGLGFLAGAPLSRRLADRGAARTTVAAGQALVAGAFALLFNSTELPVALAAAFLLGLPAVTVLVSVHTWVQRTTPEGLLGRVSAAFLTLEAAATMLGALAGPALSEASGMPVALNAACAVALLSAPLTLWLVPSAHRPRSARPAP</sequence>
<evidence type="ECO:0000256" key="3">
    <source>
        <dbReference type="ARBA" id="ARBA00022692"/>
    </source>
</evidence>
<dbReference type="SUPFAM" id="SSF103473">
    <property type="entry name" value="MFS general substrate transporter"/>
    <property type="match status" value="1"/>
</dbReference>
<keyword evidence="9" id="KW-1185">Reference proteome</keyword>
<dbReference type="Pfam" id="PF07690">
    <property type="entry name" value="MFS_1"/>
    <property type="match status" value="1"/>
</dbReference>
<feature type="domain" description="Major facilitator superfamily (MFS) profile" evidence="7">
    <location>
        <begin position="31"/>
        <end position="223"/>
    </location>
</feature>
<evidence type="ECO:0000313" key="8">
    <source>
        <dbReference type="EMBL" id="PZG01333.1"/>
    </source>
</evidence>
<dbReference type="PANTHER" id="PTHR23513:SF6">
    <property type="entry name" value="MAJOR FACILITATOR SUPERFAMILY ASSOCIATED DOMAIN-CONTAINING PROTEIN"/>
    <property type="match status" value="1"/>
</dbReference>
<dbReference type="InterPro" id="IPR036259">
    <property type="entry name" value="MFS_trans_sf"/>
</dbReference>
<dbReference type="GO" id="GO:0022857">
    <property type="term" value="F:transmembrane transporter activity"/>
    <property type="evidence" value="ECO:0007669"/>
    <property type="project" value="InterPro"/>
</dbReference>
<dbReference type="PANTHER" id="PTHR23513">
    <property type="entry name" value="INTEGRAL MEMBRANE EFFLUX PROTEIN-RELATED"/>
    <property type="match status" value="1"/>
</dbReference>
<dbReference type="EMBL" id="POUD01000576">
    <property type="protein sequence ID" value="PZG01333.1"/>
    <property type="molecule type" value="Genomic_DNA"/>
</dbReference>
<feature type="transmembrane region" description="Helical" evidence="6">
    <location>
        <begin position="101"/>
        <end position="119"/>
    </location>
</feature>
<dbReference type="AlphaFoldDB" id="A0A2W2CRW2"/>
<protein>
    <submittedName>
        <fullName evidence="8">MFS transporter</fullName>
    </submittedName>
</protein>
<comment type="subcellular location">
    <subcellularLocation>
        <location evidence="1">Cell membrane</location>
        <topology evidence="1">Multi-pass membrane protein</topology>
    </subcellularLocation>
</comment>
<dbReference type="Proteomes" id="UP000249304">
    <property type="component" value="Unassembled WGS sequence"/>
</dbReference>
<evidence type="ECO:0000259" key="7">
    <source>
        <dbReference type="PROSITE" id="PS50850"/>
    </source>
</evidence>
<keyword evidence="3 6" id="KW-0812">Transmembrane</keyword>
<name>A0A2W2CRW2_9ACTN</name>
<evidence type="ECO:0000256" key="5">
    <source>
        <dbReference type="ARBA" id="ARBA00023136"/>
    </source>
</evidence>
<feature type="transmembrane region" description="Helical" evidence="6">
    <location>
        <begin position="39"/>
        <end position="59"/>
    </location>
</feature>
<evidence type="ECO:0000256" key="4">
    <source>
        <dbReference type="ARBA" id="ARBA00022989"/>
    </source>
</evidence>
<feature type="transmembrane region" description="Helical" evidence="6">
    <location>
        <begin position="71"/>
        <end position="89"/>
    </location>
</feature>
<dbReference type="InterPro" id="IPR020846">
    <property type="entry name" value="MFS_dom"/>
</dbReference>
<dbReference type="GO" id="GO:0005886">
    <property type="term" value="C:plasma membrane"/>
    <property type="evidence" value="ECO:0007669"/>
    <property type="project" value="UniProtKB-SubCell"/>
</dbReference>
<reference evidence="8 9" key="1">
    <citation type="submission" date="2018-01" db="EMBL/GenBank/DDBJ databases">
        <title>Draft genome sequence of Nonomuraea sp. KC333.</title>
        <authorList>
            <person name="Sahin N."/>
            <person name="Saygin H."/>
            <person name="Ay H."/>
        </authorList>
    </citation>
    <scope>NUCLEOTIDE SEQUENCE [LARGE SCALE GENOMIC DNA]</scope>
    <source>
        <strain evidence="8 9">KC333</strain>
    </source>
</reference>
<organism evidence="8 9">
    <name type="scientific">Nonomuraea aridisoli</name>
    <dbReference type="NCBI Taxonomy" id="2070368"/>
    <lineage>
        <taxon>Bacteria</taxon>
        <taxon>Bacillati</taxon>
        <taxon>Actinomycetota</taxon>
        <taxon>Actinomycetes</taxon>
        <taxon>Streptosporangiales</taxon>
        <taxon>Streptosporangiaceae</taxon>
        <taxon>Nonomuraea</taxon>
    </lineage>
</organism>
<dbReference type="InterPro" id="IPR011701">
    <property type="entry name" value="MFS"/>
</dbReference>
<evidence type="ECO:0000256" key="6">
    <source>
        <dbReference type="SAM" id="Phobius"/>
    </source>
</evidence>
<evidence type="ECO:0000256" key="2">
    <source>
        <dbReference type="ARBA" id="ARBA00022475"/>
    </source>
</evidence>
<feature type="transmembrane region" description="Helical" evidence="6">
    <location>
        <begin position="125"/>
        <end position="144"/>
    </location>
</feature>
<gene>
    <name evidence="8" type="ORF">C1J01_48075</name>
</gene>
<keyword evidence="2" id="KW-1003">Cell membrane</keyword>
<proteinExistence type="predicted"/>
<evidence type="ECO:0000256" key="1">
    <source>
        <dbReference type="ARBA" id="ARBA00004651"/>
    </source>
</evidence>
<evidence type="ECO:0000313" key="9">
    <source>
        <dbReference type="Proteomes" id="UP000249304"/>
    </source>
</evidence>
<dbReference type="PROSITE" id="PS50850">
    <property type="entry name" value="MFS"/>
    <property type="match status" value="1"/>
</dbReference>
<dbReference type="RefSeq" id="WP_146616051.1">
    <property type="nucleotide sequence ID" value="NZ_POUD01000576.1"/>
</dbReference>
<feature type="transmembrane region" description="Helical" evidence="6">
    <location>
        <begin position="156"/>
        <end position="178"/>
    </location>
</feature>
<comment type="caution">
    <text evidence="8">The sequence shown here is derived from an EMBL/GenBank/DDBJ whole genome shotgun (WGS) entry which is preliminary data.</text>
</comment>
<feature type="transmembrane region" description="Helical" evidence="6">
    <location>
        <begin position="190"/>
        <end position="210"/>
    </location>
</feature>
<accession>A0A2W2CRW2</accession>
<keyword evidence="4 6" id="KW-1133">Transmembrane helix</keyword>
<dbReference type="Gene3D" id="1.20.1250.20">
    <property type="entry name" value="MFS general substrate transporter like domains"/>
    <property type="match status" value="1"/>
</dbReference>
<feature type="non-terminal residue" evidence="8">
    <location>
        <position position="1"/>
    </location>
</feature>